<evidence type="ECO:0000256" key="4">
    <source>
        <dbReference type="ARBA" id="ARBA00022448"/>
    </source>
</evidence>
<keyword evidence="5 10" id="KW-0375">Hydrogen ion transport</keyword>
<dbReference type="Pfam" id="PF00231">
    <property type="entry name" value="ATP-synt"/>
    <property type="match status" value="1"/>
</dbReference>
<comment type="subcellular location">
    <subcellularLocation>
        <location evidence="10">Cell membrane</location>
        <topology evidence="10">Peripheral membrane protein</topology>
    </subcellularLocation>
    <subcellularLocation>
        <location evidence="2">Membrane</location>
        <topology evidence="2">Peripheral membrane protein</topology>
    </subcellularLocation>
</comment>
<evidence type="ECO:0000256" key="3">
    <source>
        <dbReference type="ARBA" id="ARBA00007681"/>
    </source>
</evidence>
<dbReference type="InterPro" id="IPR000131">
    <property type="entry name" value="ATP_synth_F1_gsu"/>
</dbReference>
<proteinExistence type="inferred from homology"/>
<sequence length="289" mass="32598">MATLRAVKKRIRSVRATRRITKAMEMVAAAKLRKAQQRVEQAKPYARKLDEMLSHLAAGSTGEITHPYFDERPVQKKTLVVITSDRGLCGSFNSNIIRRADLWLNAQTDAQVEIVTVGKRANDYYKRRKWPIVAHFGEWGGVLDYDKAKRMVALLTSRFVAGETDQIFLLFTRFISTVRYQITNEQYLPVARPQIVEDKKDHVAEYIFEPNPEQIYAALMPGYAATKMVTALVESFASEHGSRMIAMGAATKNAGEMIDRLTLEYNKARQAQITKELLEVVAGADALKG</sequence>
<reference evidence="11" key="1">
    <citation type="journal article" date="2016" name="Sci. Rep.">
        <title>Triclosan Resistome from Metagenome Reveals Diverse Enoyl Acyl Carrier Protein Reductases and Selective Enrichment of Triclosan Resistance Genes.</title>
        <authorList>
            <person name="Khan R."/>
            <person name="Kong H.G."/>
            <person name="Jung Y.H."/>
            <person name="Choi J."/>
            <person name="Baek K.Y."/>
            <person name="Hwang E.C."/>
            <person name="Lee S.W."/>
        </authorList>
    </citation>
    <scope>NUCLEOTIDE SEQUENCE</scope>
</reference>
<keyword evidence="10" id="KW-1003">Cell membrane</keyword>
<dbReference type="Gene3D" id="3.40.1380.10">
    <property type="match status" value="1"/>
</dbReference>
<keyword evidence="4 10" id="KW-0813">Transport</keyword>
<evidence type="ECO:0000256" key="8">
    <source>
        <dbReference type="ARBA" id="ARBA00023196"/>
    </source>
</evidence>
<keyword evidence="7 10" id="KW-0472">Membrane</keyword>
<evidence type="ECO:0000256" key="9">
    <source>
        <dbReference type="ARBA" id="ARBA00023310"/>
    </source>
</evidence>
<dbReference type="EMBL" id="KT982360">
    <property type="protein sequence ID" value="AOR51139.1"/>
    <property type="molecule type" value="Genomic_DNA"/>
</dbReference>
<evidence type="ECO:0000256" key="5">
    <source>
        <dbReference type="ARBA" id="ARBA00022781"/>
    </source>
</evidence>
<dbReference type="GO" id="GO:0042777">
    <property type="term" value="P:proton motive force-driven plasma membrane ATP synthesis"/>
    <property type="evidence" value="ECO:0007669"/>
    <property type="project" value="UniProtKB-UniRule"/>
</dbReference>
<protein>
    <recommendedName>
        <fullName evidence="10">ATP synthase gamma chain</fullName>
    </recommendedName>
    <alternativeName>
        <fullName evidence="10">ATP synthase F1 sector gamma subunit</fullName>
    </alternativeName>
    <alternativeName>
        <fullName evidence="10">F-ATPase gamma subunit</fullName>
    </alternativeName>
</protein>
<dbReference type="SUPFAM" id="SSF52943">
    <property type="entry name" value="ATP synthase (F1-ATPase), gamma subunit"/>
    <property type="match status" value="1"/>
</dbReference>
<name>A0A1C9U4T0_9BACT</name>
<evidence type="ECO:0000256" key="10">
    <source>
        <dbReference type="HAMAP-Rule" id="MF_00815"/>
    </source>
</evidence>
<dbReference type="HAMAP" id="MF_00815">
    <property type="entry name" value="ATP_synth_gamma_bact"/>
    <property type="match status" value="1"/>
</dbReference>
<accession>A0A1C9U4T0</accession>
<keyword evidence="8 10" id="KW-0139">CF(1)</keyword>
<dbReference type="PANTHER" id="PTHR11693:SF22">
    <property type="entry name" value="ATP SYNTHASE SUBUNIT GAMMA, MITOCHONDRIAL"/>
    <property type="match status" value="1"/>
</dbReference>
<comment type="subunit">
    <text evidence="10">F-type ATPases have 2 components, CF(1) - the catalytic core - and CF(0) - the membrane proton channel. CF(1) has five subunits: alpha(3), beta(3), gamma(1), delta(1), epsilon(1). CF(0) has three main subunits: a, b and c.</text>
</comment>
<dbReference type="GO" id="GO:0046933">
    <property type="term" value="F:proton-transporting ATP synthase activity, rotational mechanism"/>
    <property type="evidence" value="ECO:0007669"/>
    <property type="project" value="UniProtKB-UniRule"/>
</dbReference>
<organism evidence="11">
    <name type="scientific">uncultured bacterium pAW1</name>
    <dbReference type="NCBI Taxonomy" id="1781155"/>
    <lineage>
        <taxon>Bacteria</taxon>
        <taxon>environmental samples</taxon>
    </lineage>
</organism>
<dbReference type="GO" id="GO:0005886">
    <property type="term" value="C:plasma membrane"/>
    <property type="evidence" value="ECO:0007669"/>
    <property type="project" value="UniProtKB-SubCell"/>
</dbReference>
<dbReference type="GO" id="GO:0005524">
    <property type="term" value="F:ATP binding"/>
    <property type="evidence" value="ECO:0007669"/>
    <property type="project" value="UniProtKB-UniRule"/>
</dbReference>
<dbReference type="PRINTS" id="PR00126">
    <property type="entry name" value="ATPASEGAMMA"/>
</dbReference>
<evidence type="ECO:0000313" key="11">
    <source>
        <dbReference type="EMBL" id="AOR51139.1"/>
    </source>
</evidence>
<dbReference type="PANTHER" id="PTHR11693">
    <property type="entry name" value="ATP SYNTHASE GAMMA CHAIN"/>
    <property type="match status" value="1"/>
</dbReference>
<gene>
    <name evidence="10" type="primary">atpG</name>
</gene>
<dbReference type="PROSITE" id="PS00153">
    <property type="entry name" value="ATPASE_GAMMA"/>
    <property type="match status" value="1"/>
</dbReference>
<dbReference type="GO" id="GO:0045259">
    <property type="term" value="C:proton-transporting ATP synthase complex"/>
    <property type="evidence" value="ECO:0007669"/>
    <property type="project" value="UniProtKB-KW"/>
</dbReference>
<dbReference type="CDD" id="cd12151">
    <property type="entry name" value="F1-ATPase_gamma"/>
    <property type="match status" value="1"/>
</dbReference>
<comment type="function">
    <text evidence="1 10">Produces ATP from ADP in the presence of a proton gradient across the membrane. The gamma chain is believed to be important in regulating ATPase activity and the flow of protons through the CF(0) complex.</text>
</comment>
<dbReference type="NCBIfam" id="TIGR01146">
    <property type="entry name" value="ATPsyn_F1gamma"/>
    <property type="match status" value="1"/>
</dbReference>
<dbReference type="Gene3D" id="1.10.287.80">
    <property type="entry name" value="ATP synthase, gamma subunit, helix hairpin domain"/>
    <property type="match status" value="1"/>
</dbReference>
<dbReference type="InterPro" id="IPR035968">
    <property type="entry name" value="ATP_synth_F1_ATPase_gsu"/>
</dbReference>
<keyword evidence="9 10" id="KW-0066">ATP synthesis</keyword>
<dbReference type="AlphaFoldDB" id="A0A1C9U4T0"/>
<evidence type="ECO:0000256" key="6">
    <source>
        <dbReference type="ARBA" id="ARBA00023065"/>
    </source>
</evidence>
<evidence type="ECO:0000256" key="1">
    <source>
        <dbReference type="ARBA" id="ARBA00003456"/>
    </source>
</evidence>
<evidence type="ECO:0000256" key="2">
    <source>
        <dbReference type="ARBA" id="ARBA00004170"/>
    </source>
</evidence>
<keyword evidence="6 10" id="KW-0406">Ion transport</keyword>
<comment type="similarity">
    <text evidence="3 10">Belongs to the ATPase gamma chain family.</text>
</comment>
<evidence type="ECO:0000256" key="7">
    <source>
        <dbReference type="ARBA" id="ARBA00023136"/>
    </source>
</evidence>
<dbReference type="InterPro" id="IPR023632">
    <property type="entry name" value="ATP_synth_F1_gsu_CS"/>
</dbReference>